<keyword evidence="4" id="KW-1185">Reference proteome</keyword>
<feature type="compositionally biased region" description="Basic residues" evidence="1">
    <location>
        <begin position="827"/>
        <end position="837"/>
    </location>
</feature>
<dbReference type="SUPFAM" id="SSF52540">
    <property type="entry name" value="P-loop containing nucleoside triphosphate hydrolases"/>
    <property type="match status" value="1"/>
</dbReference>
<dbReference type="EMBL" id="AP012603">
    <property type="protein sequence ID" value="BAM92884.1"/>
    <property type="molecule type" value="Genomic_DNA"/>
</dbReference>
<evidence type="ECO:0000256" key="1">
    <source>
        <dbReference type="SAM" id="MobiDB-lite"/>
    </source>
</evidence>
<feature type="region of interest" description="Disordered" evidence="1">
    <location>
        <begin position="806"/>
        <end position="837"/>
    </location>
</feature>
<proteinExistence type="predicted"/>
<reference evidence="3 4" key="1">
    <citation type="journal article" date="2013" name="Appl. Environ. Microbiol.">
        <title>Genome analysis suggests that the soil oligotrophic bacterium Agromonas oligotrophica (Bradyrhizobium oligotrophicum) is a nitrogen-fixing symbiont of Aeschynomene indica.</title>
        <authorList>
            <person name="Okubo T."/>
            <person name="Fukushima S."/>
            <person name="Itakura M."/>
            <person name="Oshima K."/>
            <person name="Longtonglang A."/>
            <person name="Teaumroong N."/>
            <person name="Mitsui H."/>
            <person name="Hattori M."/>
            <person name="Hattori R."/>
            <person name="Hattori T."/>
            <person name="Minamisawa K."/>
        </authorList>
    </citation>
    <scope>NUCLEOTIDE SEQUENCE [LARGE SCALE GENOMIC DNA]</scope>
    <source>
        <strain evidence="3 4">S58</strain>
    </source>
</reference>
<evidence type="ECO:0000313" key="3">
    <source>
        <dbReference type="EMBL" id="BAM92884.1"/>
    </source>
</evidence>
<dbReference type="InterPro" id="IPR041664">
    <property type="entry name" value="AAA_16"/>
</dbReference>
<evidence type="ECO:0000259" key="2">
    <source>
        <dbReference type="Pfam" id="PF13191"/>
    </source>
</evidence>
<name>M4ZGJ8_9BRAD</name>
<evidence type="ECO:0000313" key="4">
    <source>
        <dbReference type="Proteomes" id="UP000011841"/>
    </source>
</evidence>
<dbReference type="Pfam" id="PF13191">
    <property type="entry name" value="AAA_16"/>
    <property type="match status" value="1"/>
</dbReference>
<dbReference type="AlphaFoldDB" id="M4ZGJ8"/>
<dbReference type="eggNOG" id="COG2810">
    <property type="taxonomic scope" value="Bacteria"/>
</dbReference>
<dbReference type="KEGG" id="aol:S58_69180"/>
<sequence>MAMTNSIDQAYERLLKLKADIEAALAAKLNEADTRLKVLDRFLFEVLEWKHEAVFTEPPTDSGYIDYLLTIADRRGAMVLEAKKAGLLQPATKSKDLMVVTLSGPVVKPLLAGIRQAMGYALENGVAVAAVTDGNTWLFFRASRTDGLKPLEGKGILFPCLETVIANFAKFVELLNFSAIMKRLHLAHLADADGLAVPEAEQQLFVLDPGEASMKQRDPLASDAALLFQQFFSRLSNEKDREMLRDCFVETSESQRADFELEKIVQRVLNNISSLDTAQSEELQSQIQRVITTRRSETVLLVGNKGAGKSTFVDRFFEQVLAKQLREKCIVARVDLEDYHADPRGIVPWAMLQLRDKLEAVVCATNPPSYDELRGIFFSEYQRWSTGPRKHLYETNRNEFRDQFGKHIEERRENHPDEYVRLLLAWAASGHQKLSCLVFDNTDQFPTDVQDMVYQLAHSLESAAPVFTIVPITDRTVWRLSKAGALQSYSAKSFYLPVPDAKEIISRRVNFLKSKVHGEPKATESYFSRRGFHVKVNDLAILAEAVGKVFVENDYVSGFIGRLGNFDIRRMLKIAERIFISPELAIDDIIKSKFSGEDVTTDRVRTHRALIRGEYDRFSERENEYISNLFQTNPQKPGPPLLSYYILWILRRQMHNARNNQDENVEAAHWSVSNLVQFFEGCGVAEELILTAVNRLYDRRLVEALDPNVQYVTLADKVAIKESGIAHLELLLTSPVYIDQMALVTGINEPFARDEIKKSLTNSRFDDIRIQFLRYILKIDAGRITIPPNELYEQMQLARKQIERLTLQPVRPSRRPDKPTWAPGKGNHFRRGGSPKR</sequence>
<dbReference type="PATRIC" id="fig|1245469.3.peg.7075"/>
<dbReference type="HOGENOM" id="CLU_011927_1_0_5"/>
<protein>
    <recommendedName>
        <fullName evidence="2">Orc1-like AAA ATPase domain-containing protein</fullName>
    </recommendedName>
</protein>
<dbReference type="InterPro" id="IPR027417">
    <property type="entry name" value="P-loop_NTPase"/>
</dbReference>
<feature type="domain" description="Orc1-like AAA ATPase" evidence="2">
    <location>
        <begin position="278"/>
        <end position="469"/>
    </location>
</feature>
<accession>M4ZGJ8</accession>
<organism evidence="3 4">
    <name type="scientific">Bradyrhizobium oligotrophicum S58</name>
    <dbReference type="NCBI Taxonomy" id="1245469"/>
    <lineage>
        <taxon>Bacteria</taxon>
        <taxon>Pseudomonadati</taxon>
        <taxon>Pseudomonadota</taxon>
        <taxon>Alphaproteobacteria</taxon>
        <taxon>Hyphomicrobiales</taxon>
        <taxon>Nitrobacteraceae</taxon>
        <taxon>Bradyrhizobium</taxon>
    </lineage>
</organism>
<dbReference type="Proteomes" id="UP000011841">
    <property type="component" value="Chromosome"/>
</dbReference>
<gene>
    <name evidence="3" type="ORF">S58_69180</name>
</gene>
<dbReference type="Gene3D" id="3.40.50.300">
    <property type="entry name" value="P-loop containing nucleotide triphosphate hydrolases"/>
    <property type="match status" value="1"/>
</dbReference>